<gene>
    <name evidence="5" type="primary">RSM7</name>
    <name evidence="5" type="ORF">CAAN4_E11430</name>
</gene>
<evidence type="ECO:0000313" key="5">
    <source>
        <dbReference type="EMBL" id="CAK7908705.1"/>
    </source>
</evidence>
<dbReference type="Proteomes" id="UP001497600">
    <property type="component" value="Chromosome E"/>
</dbReference>
<dbReference type="InterPro" id="IPR023798">
    <property type="entry name" value="Ribosomal_uS7_dom"/>
</dbReference>
<name>A0ABP0EFZ0_9ASCO</name>
<evidence type="ECO:0000313" key="6">
    <source>
        <dbReference type="Proteomes" id="UP001497600"/>
    </source>
</evidence>
<protein>
    <submittedName>
        <fullName evidence="5">37S ribosomal protein S7, mitochondrial</fullName>
    </submittedName>
</protein>
<dbReference type="GO" id="GO:0005840">
    <property type="term" value="C:ribosome"/>
    <property type="evidence" value="ECO:0007669"/>
    <property type="project" value="UniProtKB-KW"/>
</dbReference>
<dbReference type="InterPro" id="IPR036823">
    <property type="entry name" value="Ribosomal_uS7_dom_sf"/>
</dbReference>
<evidence type="ECO:0000259" key="4">
    <source>
        <dbReference type="Pfam" id="PF00177"/>
    </source>
</evidence>
<sequence length="259" mass="29728">MSLIPLCRRVCTARVLPAIRTVPVQFSRFNSTKVAAESDKKFNLLTQIYPINNDTVTEEDVDEWLKAVKKLKANNNTTVDTAEEVYLQELTKVEPYLEETFEPTEEQVQQVEEMNKAPIPLYTHPIVENVVCLMMRDGKKSRAQKIVARALYMIALKTRKDPVQILTETLDKLGPLMATRTEKTGTAKNKLVPYPLNQRQRNRYAILWIFDGAKKKKSKDYSVRLAEEILSAYEGKSSGYDRKAQMHKAAIAQRAFIRF</sequence>
<reference evidence="5 6" key="1">
    <citation type="submission" date="2024-01" db="EMBL/GenBank/DDBJ databases">
        <authorList>
            <consortium name="Genoscope - CEA"/>
            <person name="William W."/>
        </authorList>
    </citation>
    <scope>NUCLEOTIDE SEQUENCE [LARGE SCALE GENOMIC DNA]</scope>
    <source>
        <strain evidence="5 6">29B2s-10</strain>
    </source>
</reference>
<proteinExistence type="inferred from homology"/>
<dbReference type="Pfam" id="PF00177">
    <property type="entry name" value="Ribosomal_S7"/>
    <property type="match status" value="1"/>
</dbReference>
<keyword evidence="6" id="KW-1185">Reference proteome</keyword>
<dbReference type="EMBL" id="OZ004257">
    <property type="protein sequence ID" value="CAK7908705.1"/>
    <property type="molecule type" value="Genomic_DNA"/>
</dbReference>
<dbReference type="InterPro" id="IPR000235">
    <property type="entry name" value="Ribosomal_uS7"/>
</dbReference>
<evidence type="ECO:0000256" key="2">
    <source>
        <dbReference type="ARBA" id="ARBA00022980"/>
    </source>
</evidence>
<dbReference type="Gene3D" id="1.10.455.10">
    <property type="entry name" value="Ribosomal protein S7 domain"/>
    <property type="match status" value="1"/>
</dbReference>
<keyword evidence="2 5" id="KW-0689">Ribosomal protein</keyword>
<dbReference type="InterPro" id="IPR047988">
    <property type="entry name" value="Ribosomal_uS7m_fungi"/>
</dbReference>
<keyword evidence="3" id="KW-0687">Ribonucleoprotein</keyword>
<comment type="similarity">
    <text evidence="1">Belongs to the universal ribosomal protein uS7 family.</text>
</comment>
<dbReference type="SUPFAM" id="SSF47973">
    <property type="entry name" value="Ribosomal protein S7"/>
    <property type="match status" value="1"/>
</dbReference>
<accession>A0ABP0EFZ0</accession>
<dbReference type="PANTHER" id="PTHR11205">
    <property type="entry name" value="RIBOSOMAL PROTEIN S7"/>
    <property type="match status" value="1"/>
</dbReference>
<organism evidence="5 6">
    <name type="scientific">[Candida] anglica</name>
    <dbReference type="NCBI Taxonomy" id="148631"/>
    <lineage>
        <taxon>Eukaryota</taxon>
        <taxon>Fungi</taxon>
        <taxon>Dikarya</taxon>
        <taxon>Ascomycota</taxon>
        <taxon>Saccharomycotina</taxon>
        <taxon>Pichiomycetes</taxon>
        <taxon>Debaryomycetaceae</taxon>
        <taxon>Kurtzmaniella</taxon>
    </lineage>
</organism>
<dbReference type="CDD" id="cd14868">
    <property type="entry name" value="uS7_Mitochondria_Fungi"/>
    <property type="match status" value="1"/>
</dbReference>
<evidence type="ECO:0000256" key="1">
    <source>
        <dbReference type="ARBA" id="ARBA00007151"/>
    </source>
</evidence>
<evidence type="ECO:0000256" key="3">
    <source>
        <dbReference type="ARBA" id="ARBA00023274"/>
    </source>
</evidence>
<feature type="domain" description="Small ribosomal subunit protein uS7" evidence="4">
    <location>
        <begin position="111"/>
        <end position="254"/>
    </location>
</feature>